<keyword evidence="9 19" id="KW-0812">Transmembrane</keyword>
<evidence type="ECO:0000256" key="1">
    <source>
        <dbReference type="ARBA" id="ARBA00004177"/>
    </source>
</evidence>
<dbReference type="AlphaFoldDB" id="A0A6L2Q814"/>
<evidence type="ECO:0000313" key="20">
    <source>
        <dbReference type="EMBL" id="GFG39672.1"/>
    </source>
</evidence>
<keyword evidence="15" id="KW-0407">Ion channel</keyword>
<feature type="transmembrane region" description="Helical" evidence="19">
    <location>
        <begin position="26"/>
        <end position="43"/>
    </location>
</feature>
<evidence type="ECO:0000256" key="16">
    <source>
        <dbReference type="ARBA" id="ARBA00023329"/>
    </source>
</evidence>
<evidence type="ECO:0000256" key="18">
    <source>
        <dbReference type="ARBA" id="ARBA00046506"/>
    </source>
</evidence>
<comment type="caution">
    <text evidence="20">The sequence shown here is derived from an EMBL/GenBank/DDBJ whole genome shotgun (WGS) entry which is preliminary data.</text>
</comment>
<keyword evidence="7" id="KW-0254">Endocytosis</keyword>
<keyword evidence="21" id="KW-1185">Reference proteome</keyword>
<keyword evidence="8" id="KW-0107">Calcium channel</keyword>
<dbReference type="GO" id="GO:0030672">
    <property type="term" value="C:synaptic vesicle membrane"/>
    <property type="evidence" value="ECO:0007669"/>
    <property type="project" value="UniProtKB-SubCell"/>
</dbReference>
<keyword evidence="10" id="KW-0967">Endosome</keyword>
<evidence type="ECO:0000256" key="4">
    <source>
        <dbReference type="ARBA" id="ARBA00016120"/>
    </source>
</evidence>
<evidence type="ECO:0000256" key="14">
    <source>
        <dbReference type="ARBA" id="ARBA00023273"/>
    </source>
</evidence>
<keyword evidence="11 19" id="KW-1133">Transmembrane helix</keyword>
<keyword evidence="6" id="KW-0106">Calcium</keyword>
<dbReference type="PANTHER" id="PTHR13314:SF2">
    <property type="entry name" value="CALCIUM CHANNEL FLOWER HOMOLOG"/>
    <property type="match status" value="1"/>
</dbReference>
<keyword evidence="14" id="KW-0966">Cell projection</keyword>
<evidence type="ECO:0000256" key="17">
    <source>
        <dbReference type="ARBA" id="ARBA00034111"/>
    </source>
</evidence>
<dbReference type="Pfam" id="PF10233">
    <property type="entry name" value="Cg6151-P"/>
    <property type="match status" value="1"/>
</dbReference>
<keyword evidence="6" id="KW-0109">Calcium transport</keyword>
<evidence type="ECO:0000256" key="3">
    <source>
        <dbReference type="ARBA" id="ARBA00010023"/>
    </source>
</evidence>
<dbReference type="PANTHER" id="PTHR13314">
    <property type="entry name" value="CALCIUM CHANNEL FLOWER HOMOLOG"/>
    <property type="match status" value="1"/>
</dbReference>
<dbReference type="FunCoup" id="A0A6L2Q814">
    <property type="interactions" value="678"/>
</dbReference>
<dbReference type="EMBL" id="BLKM01000971">
    <property type="protein sequence ID" value="GFG39672.1"/>
    <property type="molecule type" value="Genomic_DNA"/>
</dbReference>
<proteinExistence type="inferred from homology"/>
<evidence type="ECO:0000256" key="6">
    <source>
        <dbReference type="ARBA" id="ARBA00022568"/>
    </source>
</evidence>
<evidence type="ECO:0000256" key="13">
    <source>
        <dbReference type="ARBA" id="ARBA00023136"/>
    </source>
</evidence>
<evidence type="ECO:0000256" key="11">
    <source>
        <dbReference type="ARBA" id="ARBA00022989"/>
    </source>
</evidence>
<comment type="similarity">
    <text evidence="3">Belongs to the calcium channel flower family.</text>
</comment>
<reference evidence="21" key="1">
    <citation type="submission" date="2020-01" db="EMBL/GenBank/DDBJ databases">
        <title>Draft genome sequence of the Termite Coptotermes fromosanus.</title>
        <authorList>
            <person name="Itakura S."/>
            <person name="Yosikawa Y."/>
            <person name="Umezawa K."/>
        </authorList>
    </citation>
    <scope>NUCLEOTIDE SEQUENCE [LARGE SCALE GENOMIC DNA]</scope>
</reference>
<keyword evidence="16" id="KW-0968">Cytoplasmic vesicle</keyword>
<evidence type="ECO:0000313" key="21">
    <source>
        <dbReference type="Proteomes" id="UP000502823"/>
    </source>
</evidence>
<evidence type="ECO:0000256" key="2">
    <source>
        <dbReference type="ARBA" id="ARBA00004644"/>
    </source>
</evidence>
<evidence type="ECO:0000256" key="9">
    <source>
        <dbReference type="ARBA" id="ARBA00022692"/>
    </source>
</evidence>
<dbReference type="InParanoid" id="A0A6L2Q814"/>
<dbReference type="GO" id="GO:0005768">
    <property type="term" value="C:endosome"/>
    <property type="evidence" value="ECO:0007669"/>
    <property type="project" value="UniProtKB-SubCell"/>
</dbReference>
<dbReference type="GO" id="GO:0006897">
    <property type="term" value="P:endocytosis"/>
    <property type="evidence" value="ECO:0007669"/>
    <property type="project" value="UniProtKB-KW"/>
</dbReference>
<protein>
    <recommendedName>
        <fullName evidence="4">Calcium channel flower</fullName>
    </recommendedName>
</protein>
<dbReference type="OrthoDB" id="9934994at2759"/>
<gene>
    <name evidence="20" type="ORF">Cfor_05219</name>
</gene>
<sequence>MIEAPCCCLFIDFVQNISDWMEKRPYWNRAALYCAIALPSVFLCLELQSIFGSGLIFATGVIYGMMSLGRKASQQEMILNAERETTTTGSTLGTQSTLVDNAQPMSYTGPPKAAFDSGI</sequence>
<evidence type="ECO:0000256" key="8">
    <source>
        <dbReference type="ARBA" id="ARBA00022673"/>
    </source>
</evidence>
<organism evidence="20 21">
    <name type="scientific">Coptotermes formosanus</name>
    <name type="common">Formosan subterranean termite</name>
    <dbReference type="NCBI Taxonomy" id="36987"/>
    <lineage>
        <taxon>Eukaryota</taxon>
        <taxon>Metazoa</taxon>
        <taxon>Ecdysozoa</taxon>
        <taxon>Arthropoda</taxon>
        <taxon>Hexapoda</taxon>
        <taxon>Insecta</taxon>
        <taxon>Pterygota</taxon>
        <taxon>Neoptera</taxon>
        <taxon>Polyneoptera</taxon>
        <taxon>Dictyoptera</taxon>
        <taxon>Blattodea</taxon>
        <taxon>Blattoidea</taxon>
        <taxon>Termitoidae</taxon>
        <taxon>Rhinotermitidae</taxon>
        <taxon>Coptotermes</taxon>
    </lineage>
</organism>
<comment type="subunit">
    <text evidence="18">Homomultimer. Associates with the dally/ magu complex.</text>
</comment>
<dbReference type="SMART" id="SM01077">
    <property type="entry name" value="Cg6151-P"/>
    <property type="match status" value="1"/>
</dbReference>
<evidence type="ECO:0000256" key="10">
    <source>
        <dbReference type="ARBA" id="ARBA00022753"/>
    </source>
</evidence>
<dbReference type="GO" id="GO:0042734">
    <property type="term" value="C:presynaptic membrane"/>
    <property type="evidence" value="ECO:0007669"/>
    <property type="project" value="UniProtKB-SubCell"/>
</dbReference>
<keyword evidence="5" id="KW-0813">Transport</keyword>
<evidence type="ECO:0000256" key="5">
    <source>
        <dbReference type="ARBA" id="ARBA00022448"/>
    </source>
</evidence>
<comment type="subcellular location">
    <subcellularLocation>
        <location evidence="2">Cytoplasmic vesicle</location>
        <location evidence="2">Secretory vesicle</location>
        <location evidence="2">Synaptic vesicle membrane</location>
        <topology evidence="2">Multi-pass membrane protein</topology>
    </subcellularLocation>
    <subcellularLocation>
        <location evidence="1">Endosome</location>
    </subcellularLocation>
    <subcellularLocation>
        <location evidence="17">Presynaptic cell membrane</location>
    </subcellularLocation>
</comment>
<evidence type="ECO:0000256" key="12">
    <source>
        <dbReference type="ARBA" id="ARBA00023065"/>
    </source>
</evidence>
<accession>A0A6L2Q814</accession>
<evidence type="ECO:0000256" key="7">
    <source>
        <dbReference type="ARBA" id="ARBA00022583"/>
    </source>
</evidence>
<dbReference type="InterPro" id="IPR019365">
    <property type="entry name" value="TVP18/Ca-channel_flower"/>
</dbReference>
<name>A0A6L2Q814_COPFO</name>
<dbReference type="GO" id="GO:0005262">
    <property type="term" value="F:calcium channel activity"/>
    <property type="evidence" value="ECO:0007669"/>
    <property type="project" value="UniProtKB-KW"/>
</dbReference>
<feature type="transmembrane region" description="Helical" evidence="19">
    <location>
        <begin position="49"/>
        <end position="68"/>
    </location>
</feature>
<keyword evidence="12" id="KW-0406">Ion transport</keyword>
<keyword evidence="13 19" id="KW-0472">Membrane</keyword>
<dbReference type="Proteomes" id="UP000502823">
    <property type="component" value="Unassembled WGS sequence"/>
</dbReference>
<evidence type="ECO:0000256" key="15">
    <source>
        <dbReference type="ARBA" id="ARBA00023303"/>
    </source>
</evidence>
<evidence type="ECO:0000256" key="19">
    <source>
        <dbReference type="SAM" id="Phobius"/>
    </source>
</evidence>